<dbReference type="AlphaFoldDB" id="A0A2A3Z0G7"/>
<evidence type="ECO:0000313" key="3">
    <source>
        <dbReference type="Proteomes" id="UP000217564"/>
    </source>
</evidence>
<dbReference type="InterPro" id="IPR001173">
    <property type="entry name" value="Glyco_trans_2-like"/>
</dbReference>
<dbReference type="PANTHER" id="PTHR22916:SF3">
    <property type="entry name" value="UDP-GLCNAC:BETAGAL BETA-1,3-N-ACETYLGLUCOSAMINYLTRANSFERASE-LIKE PROTEIN 1"/>
    <property type="match status" value="1"/>
</dbReference>
<dbReference type="CDD" id="cd00761">
    <property type="entry name" value="Glyco_tranf_GTA_type"/>
    <property type="match status" value="1"/>
</dbReference>
<gene>
    <name evidence="2" type="ORF">CIK64_17720</name>
</gene>
<feature type="domain" description="Glycosyltransferase 2-like" evidence="1">
    <location>
        <begin position="17"/>
        <end position="152"/>
    </location>
</feature>
<dbReference type="PANTHER" id="PTHR22916">
    <property type="entry name" value="GLYCOSYLTRANSFERASE"/>
    <property type="match status" value="1"/>
</dbReference>
<dbReference type="InterPro" id="IPR029044">
    <property type="entry name" value="Nucleotide-diphossugar_trans"/>
</dbReference>
<accession>A0A2A3Z0G7</accession>
<organism evidence="2 3">
    <name type="scientific">Brevibacterium aurantiacum</name>
    <dbReference type="NCBI Taxonomy" id="273384"/>
    <lineage>
        <taxon>Bacteria</taxon>
        <taxon>Bacillati</taxon>
        <taxon>Actinomycetota</taxon>
        <taxon>Actinomycetes</taxon>
        <taxon>Micrococcales</taxon>
        <taxon>Brevibacteriaceae</taxon>
        <taxon>Brevibacterium</taxon>
    </lineage>
</organism>
<dbReference type="SUPFAM" id="SSF53448">
    <property type="entry name" value="Nucleotide-diphospho-sugar transferases"/>
    <property type="match status" value="1"/>
</dbReference>
<dbReference type="Gene3D" id="3.90.550.10">
    <property type="entry name" value="Spore Coat Polysaccharide Biosynthesis Protein SpsA, Chain A"/>
    <property type="match status" value="1"/>
</dbReference>
<dbReference type="Pfam" id="PF00535">
    <property type="entry name" value="Glycos_transf_2"/>
    <property type="match status" value="1"/>
</dbReference>
<dbReference type="EMBL" id="NRGP01000033">
    <property type="protein sequence ID" value="PCC45017.1"/>
    <property type="molecule type" value="Genomic_DNA"/>
</dbReference>
<name>A0A2A3Z0G7_BREAU</name>
<evidence type="ECO:0000259" key="1">
    <source>
        <dbReference type="Pfam" id="PF00535"/>
    </source>
</evidence>
<reference evidence="2 3" key="1">
    <citation type="journal article" date="2017" name="Elife">
        <title>Extensive horizontal gene transfer in cheese-associated bacteria.</title>
        <authorList>
            <person name="Bonham K.S."/>
            <person name="Wolfe B.E."/>
            <person name="Dutton R.J."/>
        </authorList>
    </citation>
    <scope>NUCLEOTIDE SEQUENCE [LARGE SCALE GENOMIC DNA]</scope>
    <source>
        <strain evidence="2 3">947_7</strain>
    </source>
</reference>
<evidence type="ECO:0000313" key="2">
    <source>
        <dbReference type="EMBL" id="PCC45017.1"/>
    </source>
</evidence>
<comment type="caution">
    <text evidence="2">The sequence shown here is derived from an EMBL/GenBank/DDBJ whole genome shotgun (WGS) entry which is preliminary data.</text>
</comment>
<dbReference type="Proteomes" id="UP000217564">
    <property type="component" value="Unassembled WGS sequence"/>
</dbReference>
<protein>
    <recommendedName>
        <fullName evidence="1">Glycosyltransferase 2-like domain-containing protein</fullName>
    </recommendedName>
</protein>
<dbReference type="GO" id="GO:0016758">
    <property type="term" value="F:hexosyltransferase activity"/>
    <property type="evidence" value="ECO:0007669"/>
    <property type="project" value="UniProtKB-ARBA"/>
</dbReference>
<proteinExistence type="predicted"/>
<sequence length="333" mass="37088">MHTTPLRKDPMTAPVVSVIIAAKNAEDTIGQSLQSLVNQAFAADELEVVVVNDGSTDDTAGVIAEFAGQLNLVDIHNTDSRGVSTARNTALEAATGSTITYLDGDDWYAPGHLRSLTDSITGLGVDFVKTNYLIVNGFNRKLRSAPCPMHNRALNPRDFILPHNASTMVDFPECWTGIYSRSMADRGLLHFAPELRTCEDRPWTWRHHLETDSFAVVDTAGLCYRKGSATSLTAIFDERQLDFIPAFRSVFAMLEARPEFRRFEQKAVRNFLSILYFQIHNRGTSMTHDVRSKLNLGAVNTLKGVDTDIIDQALHNFGEHRLPVIDSIVRRAR</sequence>